<feature type="domain" description="DUF6604" evidence="1">
    <location>
        <begin position="22"/>
        <end position="162"/>
    </location>
</feature>
<dbReference type="Proteomes" id="UP000266234">
    <property type="component" value="Unassembled WGS sequence"/>
</dbReference>
<organism evidence="2 3">
    <name type="scientific">Fusarium longipes</name>
    <dbReference type="NCBI Taxonomy" id="694270"/>
    <lineage>
        <taxon>Eukaryota</taxon>
        <taxon>Fungi</taxon>
        <taxon>Dikarya</taxon>
        <taxon>Ascomycota</taxon>
        <taxon>Pezizomycotina</taxon>
        <taxon>Sordariomycetes</taxon>
        <taxon>Hypocreomycetidae</taxon>
        <taxon>Hypocreales</taxon>
        <taxon>Nectriaceae</taxon>
        <taxon>Fusarium</taxon>
    </lineage>
</organism>
<evidence type="ECO:0000313" key="2">
    <source>
        <dbReference type="EMBL" id="RGP65172.1"/>
    </source>
</evidence>
<reference evidence="2 3" key="1">
    <citation type="journal article" date="2018" name="PLoS Pathog.">
        <title>Evolution of structural diversity of trichothecenes, a family of toxins produced by plant pathogenic and entomopathogenic fungi.</title>
        <authorList>
            <person name="Proctor R.H."/>
            <person name="McCormick S.P."/>
            <person name="Kim H.S."/>
            <person name="Cardoza R.E."/>
            <person name="Stanley A.M."/>
            <person name="Lindo L."/>
            <person name="Kelly A."/>
            <person name="Brown D.W."/>
            <person name="Lee T."/>
            <person name="Vaughan M.M."/>
            <person name="Alexander N.J."/>
            <person name="Busman M."/>
            <person name="Gutierrez S."/>
        </authorList>
    </citation>
    <scope>NUCLEOTIDE SEQUENCE [LARGE SCALE GENOMIC DNA]</scope>
    <source>
        <strain evidence="2 3">NRRL 20695</strain>
    </source>
</reference>
<evidence type="ECO:0000259" key="1">
    <source>
        <dbReference type="Pfam" id="PF20253"/>
    </source>
</evidence>
<protein>
    <recommendedName>
        <fullName evidence="1">DUF6604 domain-containing protein</fullName>
    </recommendedName>
</protein>
<evidence type="ECO:0000313" key="3">
    <source>
        <dbReference type="Proteomes" id="UP000266234"/>
    </source>
</evidence>
<keyword evidence="3" id="KW-1185">Reference proteome</keyword>
<accession>A0A395RZA9</accession>
<gene>
    <name evidence="2" type="ORF">FLONG3_9325</name>
</gene>
<dbReference type="EMBL" id="PXOG01000240">
    <property type="protein sequence ID" value="RGP65172.1"/>
    <property type="molecule type" value="Genomic_DNA"/>
</dbReference>
<dbReference type="Pfam" id="PF20253">
    <property type="entry name" value="DUF6604"/>
    <property type="match status" value="1"/>
</dbReference>
<dbReference type="PANTHER" id="PTHR38795">
    <property type="entry name" value="DUF6604 DOMAIN-CONTAINING PROTEIN"/>
    <property type="match status" value="1"/>
</dbReference>
<name>A0A395RZA9_9HYPO</name>
<dbReference type="AlphaFoldDB" id="A0A395RZA9"/>
<sequence>MGTAAKKRARQQKAKEAASRQYIVHVWDFVLPRSFSSTLNRVIKVRSSFGAELAHHNIELDVESDAKHSYFVGILEQVRDLLEPLLSTKAKAPTRSKTPAPTESVEVLANKFVGLDVYEPSDEFLNAPNIERPEFSIDDPFVCEFDPSESLEEALVAYYSPVGMTKMIRMHDPAVLAVVSNTAIEFGKEIFIDDVTPTFEKHGGLKAIARHYLADVVYENFTFNFSFVFDVLEKLAQVPRQGKTDIHPDGHFGEIDLDTPWQSKSTEEKMNHDTAIISELWLEALAIAYSLSKYSTTDEFIRGVQEFRKTKKIPISLVFAAQITLDINHAVGKYAETSIETLLTRLRYMSKSIRDHYKFLEGINLMEGKTIKFFPGLTVLTERIQKSFDWFFPCFWPDIEYLWDIIGEEQWFAGGKPTDRRHTISRLWLARGVSSSQFAKSGALRDKDVDSSRSSMGVRFIEARVPVHKRLEMRYLQNADRMNWNTESIQEILSQVVLTDKSEDDGNVKRLLVVPKVQNKKKKMATLKAQAKDETIKASTRLSPTRLLAYLNDAMHLEIEELAFPYLPMNQYVFELFNTIELKVREVTGFPFDGEPYNIPTWVVEDTICYDRLDSLSAASAEIDLADQPFHPSQATRELHRQTGRDYTVPAGLDELLIEWTKRTDRPRPDVPLPR</sequence>
<comment type="caution">
    <text evidence="2">The sequence shown here is derived from an EMBL/GenBank/DDBJ whole genome shotgun (WGS) entry which is preliminary data.</text>
</comment>
<proteinExistence type="predicted"/>
<dbReference type="PANTHER" id="PTHR38795:SF1">
    <property type="entry name" value="DUF6604 DOMAIN-CONTAINING PROTEIN"/>
    <property type="match status" value="1"/>
</dbReference>
<dbReference type="InterPro" id="IPR046539">
    <property type="entry name" value="DUF6604"/>
</dbReference>
<dbReference type="STRING" id="694270.A0A395RZA9"/>
<dbReference type="OrthoDB" id="5238236at2759"/>